<dbReference type="InterPro" id="IPR001005">
    <property type="entry name" value="SANT/Myb"/>
</dbReference>
<evidence type="ECO:0000259" key="3">
    <source>
        <dbReference type="PROSITE" id="PS51294"/>
    </source>
</evidence>
<dbReference type="PROSITE" id="PS51294">
    <property type="entry name" value="HTH_MYB"/>
    <property type="match status" value="1"/>
</dbReference>
<feature type="region of interest" description="Disordered" evidence="1">
    <location>
        <begin position="697"/>
        <end position="718"/>
    </location>
</feature>
<dbReference type="CDD" id="cd11660">
    <property type="entry name" value="SANT_TRF"/>
    <property type="match status" value="1"/>
</dbReference>
<feature type="compositionally biased region" description="Basic and acidic residues" evidence="1">
    <location>
        <begin position="515"/>
        <end position="525"/>
    </location>
</feature>
<evidence type="ECO:0000256" key="1">
    <source>
        <dbReference type="SAM" id="MobiDB-lite"/>
    </source>
</evidence>
<feature type="compositionally biased region" description="Acidic residues" evidence="1">
    <location>
        <begin position="526"/>
        <end position="536"/>
    </location>
</feature>
<feature type="compositionally biased region" description="Basic and acidic residues" evidence="1">
    <location>
        <begin position="709"/>
        <end position="718"/>
    </location>
</feature>
<dbReference type="AlphaFoldDB" id="A0AAD6DDK1"/>
<dbReference type="Pfam" id="PF00249">
    <property type="entry name" value="Myb_DNA-binding"/>
    <property type="match status" value="1"/>
</dbReference>
<dbReference type="Proteomes" id="UP001216150">
    <property type="component" value="Unassembled WGS sequence"/>
</dbReference>
<feature type="region of interest" description="Disordered" evidence="1">
    <location>
        <begin position="49"/>
        <end position="95"/>
    </location>
</feature>
<evidence type="ECO:0000313" key="5">
    <source>
        <dbReference type="Proteomes" id="UP001216150"/>
    </source>
</evidence>
<organism evidence="4 5">
    <name type="scientific">Penicillium hetheringtonii</name>
    <dbReference type="NCBI Taxonomy" id="911720"/>
    <lineage>
        <taxon>Eukaryota</taxon>
        <taxon>Fungi</taxon>
        <taxon>Dikarya</taxon>
        <taxon>Ascomycota</taxon>
        <taxon>Pezizomycotina</taxon>
        <taxon>Eurotiomycetes</taxon>
        <taxon>Eurotiomycetidae</taxon>
        <taxon>Eurotiales</taxon>
        <taxon>Aspergillaceae</taxon>
        <taxon>Penicillium</taxon>
    </lineage>
</organism>
<feature type="region of interest" description="Disordered" evidence="1">
    <location>
        <begin position="593"/>
        <end position="684"/>
    </location>
</feature>
<dbReference type="InterPro" id="IPR017930">
    <property type="entry name" value="Myb_dom"/>
</dbReference>
<protein>
    <recommendedName>
        <fullName evidence="6">Myb-like domain-containing protein</fullName>
    </recommendedName>
</protein>
<name>A0AAD6DDK1_9EURO</name>
<feature type="compositionally biased region" description="Low complexity" evidence="1">
    <location>
        <begin position="420"/>
        <end position="440"/>
    </location>
</feature>
<evidence type="ECO:0008006" key="6">
    <source>
        <dbReference type="Google" id="ProtNLM"/>
    </source>
</evidence>
<evidence type="ECO:0000259" key="2">
    <source>
        <dbReference type="PROSITE" id="PS50090"/>
    </source>
</evidence>
<dbReference type="PROSITE" id="PS50090">
    <property type="entry name" value="MYB_LIKE"/>
    <property type="match status" value="1"/>
</dbReference>
<keyword evidence="5" id="KW-1185">Reference proteome</keyword>
<feature type="compositionally biased region" description="Acidic residues" evidence="1">
    <location>
        <begin position="631"/>
        <end position="647"/>
    </location>
</feature>
<comment type="caution">
    <text evidence="4">The sequence shown here is derived from an EMBL/GenBank/DDBJ whole genome shotgun (WGS) entry which is preliminary data.</text>
</comment>
<evidence type="ECO:0000313" key="4">
    <source>
        <dbReference type="EMBL" id="KAJ5572715.1"/>
    </source>
</evidence>
<dbReference type="EMBL" id="JAQJAC010000009">
    <property type="protein sequence ID" value="KAJ5572715.1"/>
    <property type="molecule type" value="Genomic_DNA"/>
</dbReference>
<feature type="domain" description="Myb-like" evidence="2">
    <location>
        <begin position="751"/>
        <end position="808"/>
    </location>
</feature>
<gene>
    <name evidence="4" type="ORF">N7450_009699</name>
</gene>
<feature type="domain" description="HTH myb-type" evidence="3">
    <location>
        <begin position="751"/>
        <end position="812"/>
    </location>
</feature>
<dbReference type="SMART" id="SM00717">
    <property type="entry name" value="SANT"/>
    <property type="match status" value="1"/>
</dbReference>
<feature type="region of interest" description="Disordered" evidence="1">
    <location>
        <begin position="1"/>
        <end position="37"/>
    </location>
</feature>
<feature type="compositionally biased region" description="Polar residues" evidence="1">
    <location>
        <begin position="53"/>
        <end position="88"/>
    </location>
</feature>
<feature type="compositionally biased region" description="Polar residues" evidence="1">
    <location>
        <begin position="472"/>
        <end position="502"/>
    </location>
</feature>
<accession>A0AAD6DDK1</accession>
<dbReference type="InterPro" id="IPR009057">
    <property type="entry name" value="Homeodomain-like_sf"/>
</dbReference>
<feature type="compositionally biased region" description="Polar residues" evidence="1">
    <location>
        <begin position="697"/>
        <end position="707"/>
    </location>
</feature>
<sequence>MARIAGMGGPRRVTRSQSRELDDPAHDSHAKWKDATGKVVGKAARLSMVAEASPQSSSLKQKSVSEQRTSLVPGSPESHANISGTTFLPQEDTDPEDGELEPILMVDELPGLQEASDRLLNLLKTNAPDARQVVDAAKKLANPRNTENKRLKPAIRKLITQMKPFGSQRFIDVEAVKGLVPTVQLGDVLLASMGSQSPHETIRALETQFPAPFLTEIVKGNNNPLPVGGSAASGPTFEMALEIRTQFAIAELQRRENEKGFDARSVLESVFYGDGNSPDNAALRGFNPVGTLSDEYGRLPDHLQDRVSDRFSELDYSLSDDEGNPNIKVLKASYWSRFLVCTARFIQSRDRELREAIDSQPSFDDVREGVEKIIQGEKNQDEQEFSVNPANDEDGPDDNESRGNELFVPWSPSPVRDQHSQQPIEQSSPPSQTKQPTPKSVQRRHSSRQNDLSRNLDFLRKRREARNRQETSRLSGGNTSQLSNAADVSFPSPNRVIQNPDSITVPPEVAQTPESELRYPPHDNDDTLINDGEELDLSNYRNLEVMQSTSPPGSERTRQVSYNHGLFFASPARGQFRANNGALQRRTLLDQQENRTRVNWSSEDESQLTERRQSQTIPVKQETAKRRRDEVEEGFDNTDDDSDDAFEQTEPQRGIPPSQVRRLIQQSNKRQRTTTDEGSSAADQLQGDLMASGITRQNETQPASAQEQAFHEEPSNISRVRIEAIEPPSTQSRWSQANDPASHEVHMPNMRRRWTADENERLIALVGRYGTRWAEIKAQDDICPRSDGGPKLQGRTQVNLKDRARNIKKAYEKQGKALPINFEFIKTN</sequence>
<dbReference type="SUPFAM" id="SSF46689">
    <property type="entry name" value="Homeodomain-like"/>
    <property type="match status" value="1"/>
</dbReference>
<reference evidence="4 5" key="1">
    <citation type="journal article" date="2023" name="IMA Fungus">
        <title>Comparative genomic study of the Penicillium genus elucidates a diverse pangenome and 15 lateral gene transfer events.</title>
        <authorList>
            <person name="Petersen C."/>
            <person name="Sorensen T."/>
            <person name="Nielsen M.R."/>
            <person name="Sondergaard T.E."/>
            <person name="Sorensen J.L."/>
            <person name="Fitzpatrick D.A."/>
            <person name="Frisvad J.C."/>
            <person name="Nielsen K.L."/>
        </authorList>
    </citation>
    <scope>NUCLEOTIDE SEQUENCE [LARGE SCALE GENOMIC DNA]</scope>
    <source>
        <strain evidence="4 5">IBT 29057</strain>
    </source>
</reference>
<dbReference type="Gene3D" id="1.10.10.60">
    <property type="entry name" value="Homeodomain-like"/>
    <property type="match status" value="1"/>
</dbReference>
<proteinExistence type="predicted"/>
<feature type="compositionally biased region" description="Basic and acidic residues" evidence="1">
    <location>
        <begin position="17"/>
        <end position="36"/>
    </location>
</feature>
<feature type="region of interest" description="Disordered" evidence="1">
    <location>
        <begin position="375"/>
        <end position="536"/>
    </location>
</feature>